<evidence type="ECO:0000256" key="1">
    <source>
        <dbReference type="ARBA" id="ARBA00043985"/>
    </source>
</evidence>
<sequence>MGLFTRASDIVHANLNAMLDKAEDPHKMLRLTAEEIEEAIDEARQVSARHISACKQSQREQQQHQRAADRWEQKARLAVAADDDAKARHALARKHACDASISQLQQNLTQHEETLARLEQDISRLQQIRGEAQRRLARPQPQNSARSAAGITINSPSPSANAAELDRMQQNIEQLHTRLNRYTASDSANQTVAEAFKTLQRDEAVETELTQLKQQRADVSA</sequence>
<name>A0A7S9DZA1_9ALTE</name>
<evidence type="ECO:0000313" key="4">
    <source>
        <dbReference type="EMBL" id="QPG06100.1"/>
    </source>
</evidence>
<evidence type="ECO:0000256" key="2">
    <source>
        <dbReference type="SAM" id="Coils"/>
    </source>
</evidence>
<protein>
    <submittedName>
        <fullName evidence="4">PspA/IM30 family protein</fullName>
    </submittedName>
</protein>
<dbReference type="Proteomes" id="UP000595095">
    <property type="component" value="Chromosome"/>
</dbReference>
<dbReference type="GO" id="GO:0005829">
    <property type="term" value="C:cytosol"/>
    <property type="evidence" value="ECO:0007669"/>
    <property type="project" value="TreeGrafter"/>
</dbReference>
<dbReference type="PANTHER" id="PTHR31088:SF6">
    <property type="entry name" value="PHAGE SHOCK PROTEIN A"/>
    <property type="match status" value="1"/>
</dbReference>
<feature type="coiled-coil region" evidence="2">
    <location>
        <begin position="26"/>
        <end position="74"/>
    </location>
</feature>
<keyword evidence="2" id="KW-0175">Coiled coil</keyword>
<dbReference type="Pfam" id="PF04012">
    <property type="entry name" value="PspA_IM30"/>
    <property type="match status" value="1"/>
</dbReference>
<keyword evidence="5" id="KW-1185">Reference proteome</keyword>
<accession>A0A7S9DZA1</accession>
<dbReference type="EMBL" id="CP064795">
    <property type="protein sequence ID" value="QPG06100.1"/>
    <property type="molecule type" value="Genomic_DNA"/>
</dbReference>
<proteinExistence type="inferred from homology"/>
<dbReference type="AlphaFoldDB" id="A0A7S9DZA1"/>
<dbReference type="GO" id="GO:0009271">
    <property type="term" value="P:phage shock"/>
    <property type="evidence" value="ECO:0007669"/>
    <property type="project" value="TreeGrafter"/>
</dbReference>
<dbReference type="PANTHER" id="PTHR31088">
    <property type="entry name" value="MEMBRANE-ASSOCIATED PROTEIN VIPP1, CHLOROPLASTIC"/>
    <property type="match status" value="1"/>
</dbReference>
<evidence type="ECO:0000256" key="3">
    <source>
        <dbReference type="SAM" id="MobiDB-lite"/>
    </source>
</evidence>
<feature type="region of interest" description="Disordered" evidence="3">
    <location>
        <begin position="132"/>
        <end position="160"/>
    </location>
</feature>
<dbReference type="RefSeq" id="WP_195811177.1">
    <property type="nucleotide sequence ID" value="NZ_CP064795.1"/>
</dbReference>
<evidence type="ECO:0000313" key="5">
    <source>
        <dbReference type="Proteomes" id="UP000595095"/>
    </source>
</evidence>
<dbReference type="InterPro" id="IPR007157">
    <property type="entry name" value="PspA_VIPP1"/>
</dbReference>
<reference evidence="4 5" key="1">
    <citation type="submission" date="2020-11" db="EMBL/GenBank/DDBJ databases">
        <title>Complete genome sequence for Salinimonas sp. strain G2-b.</title>
        <authorList>
            <person name="Park S.-J."/>
        </authorList>
    </citation>
    <scope>NUCLEOTIDE SEQUENCE [LARGE SCALE GENOMIC DNA]</scope>
    <source>
        <strain evidence="4 5">G2-b</strain>
    </source>
</reference>
<organism evidence="4 5">
    <name type="scientific">Salinimonas marina</name>
    <dbReference type="NCBI Taxonomy" id="2785918"/>
    <lineage>
        <taxon>Bacteria</taxon>
        <taxon>Pseudomonadati</taxon>
        <taxon>Pseudomonadota</taxon>
        <taxon>Gammaproteobacteria</taxon>
        <taxon>Alteromonadales</taxon>
        <taxon>Alteromonadaceae</taxon>
        <taxon>Alteromonas/Salinimonas group</taxon>
        <taxon>Salinimonas</taxon>
    </lineage>
</organism>
<feature type="compositionally biased region" description="Polar residues" evidence="3">
    <location>
        <begin position="140"/>
        <end position="160"/>
    </location>
</feature>
<gene>
    <name evidence="4" type="ORF">IT774_02415</name>
</gene>
<comment type="similarity">
    <text evidence="1">Belongs to the PspA/Vipp/IM30 family.</text>
</comment>
<dbReference type="KEGG" id="smaa:IT774_02415"/>